<reference evidence="4 5" key="1">
    <citation type="submission" date="2024-03" db="EMBL/GenBank/DDBJ databases">
        <title>Human intestinal bacterial collection.</title>
        <authorList>
            <person name="Pauvert C."/>
            <person name="Hitch T.C.A."/>
            <person name="Clavel T."/>
        </authorList>
    </citation>
    <scope>NUCLEOTIDE SEQUENCE [LARGE SCALE GENOMIC DNA]</scope>
    <source>
        <strain evidence="4 5">CLA-SR-H024</strain>
    </source>
</reference>
<dbReference type="PIRSF" id="PIRSF007487">
    <property type="entry name" value="Competence-induced_CoiA_bac"/>
    <property type="match status" value="1"/>
</dbReference>
<dbReference type="RefSeq" id="WP_284561064.1">
    <property type="nucleotide sequence ID" value="NZ_JBBMFN010000002.1"/>
</dbReference>
<protein>
    <submittedName>
        <fullName evidence="4">Competence protein CoiA family protein</fullName>
    </submittedName>
</protein>
<evidence type="ECO:0000313" key="4">
    <source>
        <dbReference type="EMBL" id="MEQ2464431.1"/>
    </source>
</evidence>
<feature type="domain" description="Competence protein CoiA nuclease-like" evidence="1">
    <location>
        <begin position="67"/>
        <end position="213"/>
    </location>
</feature>
<organism evidence="4 5">
    <name type="scientific">Niallia hominis</name>
    <dbReference type="NCBI Taxonomy" id="3133173"/>
    <lineage>
        <taxon>Bacteria</taxon>
        <taxon>Bacillati</taxon>
        <taxon>Bacillota</taxon>
        <taxon>Bacilli</taxon>
        <taxon>Bacillales</taxon>
        <taxon>Bacillaceae</taxon>
        <taxon>Niallia</taxon>
    </lineage>
</organism>
<proteinExistence type="predicted"/>
<dbReference type="InterPro" id="IPR010330">
    <property type="entry name" value="CoiA_nuc"/>
</dbReference>
<evidence type="ECO:0000259" key="3">
    <source>
        <dbReference type="Pfam" id="PF25166"/>
    </source>
</evidence>
<dbReference type="InterPro" id="IPR057252">
    <property type="entry name" value="CoiA_C"/>
</dbReference>
<gene>
    <name evidence="4" type="ORF">WMO63_01955</name>
</gene>
<keyword evidence="5" id="KW-1185">Reference proteome</keyword>
<evidence type="ECO:0000259" key="1">
    <source>
        <dbReference type="Pfam" id="PF06054"/>
    </source>
</evidence>
<comment type="caution">
    <text evidence="4">The sequence shown here is derived from an EMBL/GenBank/DDBJ whole genome shotgun (WGS) entry which is preliminary data.</text>
</comment>
<name>A0ABV1ETL7_9BACI</name>
<dbReference type="Pfam" id="PF25166">
    <property type="entry name" value="CoiA_C"/>
    <property type="match status" value="1"/>
</dbReference>
<dbReference type="Pfam" id="PF06054">
    <property type="entry name" value="CoiA_nuc"/>
    <property type="match status" value="1"/>
</dbReference>
<evidence type="ECO:0000259" key="2">
    <source>
        <dbReference type="Pfam" id="PF25164"/>
    </source>
</evidence>
<evidence type="ECO:0000313" key="5">
    <source>
        <dbReference type="Proteomes" id="UP001465426"/>
    </source>
</evidence>
<dbReference type="InterPro" id="IPR021176">
    <property type="entry name" value="Competence-induced_CoiA"/>
</dbReference>
<feature type="domain" description="Competence protein CoiA-like N-terminal" evidence="2">
    <location>
        <begin position="18"/>
        <end position="61"/>
    </location>
</feature>
<dbReference type="Pfam" id="PF25164">
    <property type="entry name" value="CoiA_N"/>
    <property type="match status" value="1"/>
</dbReference>
<dbReference type="InterPro" id="IPR057253">
    <property type="entry name" value="CoiA-like_N"/>
</dbReference>
<accession>A0ABV1ETL7</accession>
<sequence>MFTAMTEKGSIINLFTMRDKEELKAWKNIPTYCPECKGRVILKMGTKKITHFAHERKDCCSGNGEAESSYHLQGKLQLYQKLLQVNLQPELEPYYPEIKQRGDISFILHHKKYVIEFQCAVISPQLVKKRTDGYRKINIQPIWIIGFNQIKKWNPIKLKLTAFIFQFLTFYQSQYLLPIYCPFNKVFYLLHNPIPISVSQTFISTSSYPLVKLEKSLPKIPSMNIHYSYWRELLNRQKTKDLHYPTKTNDHFLKELYAGELHPHFLPPFIGIPVKEGFLFETPPLFWQAYIFLDSFCLNDEKKIYPLQKVYDFFQKRIKAGHIKIREFPFLENIEWKTVVKHYLQMLVSIQVLEEVKPNFFRLLHQKKINNYERQTQEEVLFYQRLKNMMISNK</sequence>
<dbReference type="Proteomes" id="UP001465426">
    <property type="component" value="Unassembled WGS sequence"/>
</dbReference>
<dbReference type="EMBL" id="JBBMFN010000002">
    <property type="protein sequence ID" value="MEQ2464431.1"/>
    <property type="molecule type" value="Genomic_DNA"/>
</dbReference>
<feature type="domain" description="Competence protein CoiA C-terminal" evidence="3">
    <location>
        <begin position="226"/>
        <end position="368"/>
    </location>
</feature>